<dbReference type="Proteomes" id="UP001145114">
    <property type="component" value="Unassembled WGS sequence"/>
</dbReference>
<accession>A0ACC1HJQ1</accession>
<proteinExistence type="predicted"/>
<dbReference type="EMBL" id="JAMZIH010005293">
    <property type="protein sequence ID" value="KAJ1675462.1"/>
    <property type="molecule type" value="Genomic_DNA"/>
</dbReference>
<reference evidence="1" key="1">
    <citation type="submission" date="2022-06" db="EMBL/GenBank/DDBJ databases">
        <title>Phylogenomic reconstructions and comparative analyses of Kickxellomycotina fungi.</title>
        <authorList>
            <person name="Reynolds N.K."/>
            <person name="Stajich J.E."/>
            <person name="Barry K."/>
            <person name="Grigoriev I.V."/>
            <person name="Crous P."/>
            <person name="Smith M.E."/>
        </authorList>
    </citation>
    <scope>NUCLEOTIDE SEQUENCE</scope>
    <source>
        <strain evidence="1">RSA 2271</strain>
    </source>
</reference>
<comment type="caution">
    <text evidence="1">The sequence shown here is derived from an EMBL/GenBank/DDBJ whole genome shotgun (WGS) entry which is preliminary data.</text>
</comment>
<evidence type="ECO:0000313" key="2">
    <source>
        <dbReference type="Proteomes" id="UP001145114"/>
    </source>
</evidence>
<gene>
    <name evidence="1" type="ORF">EV182_001214</name>
</gene>
<sequence>MTMKKKAKAAVFKTEHDTDAKPKGSNSSTRINIRLIEVSPDTVLADLDRLLSYYELFAVIEAKCSISGEDEAFEQLLVYTQQVYALQHDRWFTWDVVVCGSNVRVCLLGPNEAIWGLDLTIDYFKDIECWKIKCLMEGGKDSPSYIYSDRVIMDADHLFGWHTQCFLGLLDMLPEGSELKHDIVIKDS</sequence>
<organism evidence="1 2">
    <name type="scientific">Spiromyces aspiralis</name>
    <dbReference type="NCBI Taxonomy" id="68401"/>
    <lineage>
        <taxon>Eukaryota</taxon>
        <taxon>Fungi</taxon>
        <taxon>Fungi incertae sedis</taxon>
        <taxon>Zoopagomycota</taxon>
        <taxon>Kickxellomycotina</taxon>
        <taxon>Kickxellomycetes</taxon>
        <taxon>Kickxellales</taxon>
        <taxon>Kickxellaceae</taxon>
        <taxon>Spiromyces</taxon>
    </lineage>
</organism>
<keyword evidence="2" id="KW-1185">Reference proteome</keyword>
<name>A0ACC1HJQ1_9FUNG</name>
<evidence type="ECO:0000313" key="1">
    <source>
        <dbReference type="EMBL" id="KAJ1675462.1"/>
    </source>
</evidence>
<protein>
    <submittedName>
        <fullName evidence="1">Uncharacterized protein</fullName>
    </submittedName>
</protein>